<feature type="compositionally biased region" description="Polar residues" evidence="1">
    <location>
        <begin position="614"/>
        <end position="623"/>
    </location>
</feature>
<reference evidence="5 6" key="1">
    <citation type="journal article" date="2019" name="Int. J. Syst. Evol. Microbiol.">
        <title>The Global Catalogue of Microorganisms (GCM) 10K type strain sequencing project: providing services to taxonomists for standard genome sequencing and annotation.</title>
        <authorList>
            <consortium name="The Broad Institute Genomics Platform"/>
            <consortium name="The Broad Institute Genome Sequencing Center for Infectious Disease"/>
            <person name="Wu L."/>
            <person name="Ma J."/>
        </authorList>
    </citation>
    <scope>NUCLEOTIDE SEQUENCE [LARGE SCALE GENOMIC DNA]</scope>
    <source>
        <strain evidence="5 6">JCM 15591</strain>
    </source>
</reference>
<feature type="domain" description="Transglutaminase-like" evidence="3">
    <location>
        <begin position="494"/>
        <end position="560"/>
    </location>
</feature>
<feature type="transmembrane region" description="Helical" evidence="2">
    <location>
        <begin position="51"/>
        <end position="75"/>
    </location>
</feature>
<evidence type="ECO:0008006" key="7">
    <source>
        <dbReference type="Google" id="ProtNLM"/>
    </source>
</evidence>
<feature type="transmembrane region" description="Helical" evidence="2">
    <location>
        <begin position="165"/>
        <end position="183"/>
    </location>
</feature>
<feature type="transmembrane region" description="Helical" evidence="2">
    <location>
        <begin position="87"/>
        <end position="109"/>
    </location>
</feature>
<accession>A0ABN2K1D2</accession>
<comment type="caution">
    <text evidence="5">The sequence shown here is derived from an EMBL/GenBank/DDBJ whole genome shotgun (WGS) entry which is preliminary data.</text>
</comment>
<feature type="transmembrane region" description="Helical" evidence="2">
    <location>
        <begin position="129"/>
        <end position="153"/>
    </location>
</feature>
<keyword evidence="2" id="KW-0472">Membrane</keyword>
<dbReference type="PANTHER" id="PTHR42736:SF1">
    <property type="entry name" value="PROTEIN-GLUTAMINE GAMMA-GLUTAMYLTRANSFERASE"/>
    <property type="match status" value="1"/>
</dbReference>
<evidence type="ECO:0000313" key="5">
    <source>
        <dbReference type="EMBL" id="GAA1744613.1"/>
    </source>
</evidence>
<keyword evidence="6" id="KW-1185">Reference proteome</keyword>
<name>A0ABN2K1D2_9MICO</name>
<evidence type="ECO:0000259" key="4">
    <source>
        <dbReference type="Pfam" id="PF11992"/>
    </source>
</evidence>
<dbReference type="SUPFAM" id="SSF54001">
    <property type="entry name" value="Cysteine proteinases"/>
    <property type="match status" value="1"/>
</dbReference>
<dbReference type="Pfam" id="PF11992">
    <property type="entry name" value="TgpA_N"/>
    <property type="match status" value="1"/>
</dbReference>
<sequence length="774" mass="81702">MTTDTLTTASRRVARGASPMSRLLLPPALDTALLLVGITVAFTAWRPAFASFGYLGLGLAGAVLGALASAAGRLAGRRLPAAIGSSAAPLLGVTLTALAYVLLAPTVVLHRPDAVGRMLPVPVAGWKEMLTTLAPIDTAGTLGGLPFTIGLFAGWLGATLSRSRHAAATLVPIGVLAAAITLGTEDRRYAALAGLGTAAIVLVWAAVRRRRGRRMIGTGGSRLSQLAIGSALLMVAGGAGFLVAQHLPGTETRSRLLARSQVEAPFDVSQFVSPLSGFRKYGEGLKLLWDQELLTVQGGASGQRLRFAVLDTYNGTVWSAGTTDAGGGVFQRVGRVIADPIVHQMRAQQIEVTIGEAYAALPELRAWVPGNGLPIKVDFVNDQDWKLTDTLRYNLATGQLLVPGGLPAGTRIQMTAYPVPEVPKAGVVPDPTVRIDQGAGAFTATWATEWSREAINPWDRLAAIGKHLSEAGAFSDGTRPGEEEYWPGHNQGRLMTLLGAPQPVGSDEQYAAAFALLAQQTGVPTRVVLGAVLPPGGQIRGQDVHAWVEVRSESGEWLSVPNDFFMPQRSQRPKATDPESAPPLDQAVVPPAVGRRPPGTVESLIEGVPPLQKPRSNATTGTKAQGPAISIPVPSWAGTVARYAAPPAGLIAGSAILLAAARMLRRQRRRSRGQESRRLAAGWRDLVDHARDLGVAVEPRATRREQARVVGHRDLAARADRAVFGAGEPGAEAIGAFWADIGQAKKSLSRNASRPARLLRPWRLRSLVIRDPAS</sequence>
<evidence type="ECO:0000256" key="2">
    <source>
        <dbReference type="SAM" id="Phobius"/>
    </source>
</evidence>
<dbReference type="EMBL" id="BAAAPN010000003">
    <property type="protein sequence ID" value="GAA1744613.1"/>
    <property type="molecule type" value="Genomic_DNA"/>
</dbReference>
<dbReference type="Gene3D" id="3.10.620.30">
    <property type="match status" value="1"/>
</dbReference>
<dbReference type="Pfam" id="PF01841">
    <property type="entry name" value="Transglut_core"/>
    <property type="match status" value="1"/>
</dbReference>
<feature type="compositionally biased region" description="Low complexity" evidence="1">
    <location>
        <begin position="587"/>
        <end position="601"/>
    </location>
</feature>
<feature type="domain" description="Protein-glutamine gamma-glutamyltransferase TgpA N-terminal" evidence="4">
    <location>
        <begin position="38"/>
        <end position="417"/>
    </location>
</feature>
<dbReference type="InterPro" id="IPR002931">
    <property type="entry name" value="Transglutaminase-like"/>
</dbReference>
<evidence type="ECO:0000259" key="3">
    <source>
        <dbReference type="Pfam" id="PF01841"/>
    </source>
</evidence>
<feature type="transmembrane region" description="Helical" evidence="2">
    <location>
        <begin position="189"/>
        <end position="207"/>
    </location>
</feature>
<dbReference type="Proteomes" id="UP001501475">
    <property type="component" value="Unassembled WGS sequence"/>
</dbReference>
<keyword evidence="2" id="KW-0812">Transmembrane</keyword>
<evidence type="ECO:0000256" key="1">
    <source>
        <dbReference type="SAM" id="MobiDB-lite"/>
    </source>
</evidence>
<feature type="transmembrane region" description="Helical" evidence="2">
    <location>
        <begin position="227"/>
        <end position="247"/>
    </location>
</feature>
<dbReference type="InterPro" id="IPR052901">
    <property type="entry name" value="Bact_TGase-like"/>
</dbReference>
<proteinExistence type="predicted"/>
<evidence type="ECO:0000313" key="6">
    <source>
        <dbReference type="Proteomes" id="UP001501475"/>
    </source>
</evidence>
<gene>
    <name evidence="5" type="ORF">GCM10009810_01590</name>
</gene>
<dbReference type="InterPro" id="IPR038765">
    <property type="entry name" value="Papain-like_cys_pep_sf"/>
</dbReference>
<feature type="region of interest" description="Disordered" evidence="1">
    <location>
        <begin position="561"/>
        <end position="626"/>
    </location>
</feature>
<organism evidence="5 6">
    <name type="scientific">Nostocoides vanveenii</name>
    <dbReference type="NCBI Taxonomy" id="330835"/>
    <lineage>
        <taxon>Bacteria</taxon>
        <taxon>Bacillati</taxon>
        <taxon>Actinomycetota</taxon>
        <taxon>Actinomycetes</taxon>
        <taxon>Micrococcales</taxon>
        <taxon>Intrasporangiaceae</taxon>
        <taxon>Nostocoides</taxon>
    </lineage>
</organism>
<feature type="transmembrane region" description="Helical" evidence="2">
    <location>
        <begin position="23"/>
        <end position="45"/>
    </location>
</feature>
<keyword evidence="2" id="KW-1133">Transmembrane helix</keyword>
<dbReference type="InterPro" id="IPR021878">
    <property type="entry name" value="TgpA_N"/>
</dbReference>
<dbReference type="PANTHER" id="PTHR42736">
    <property type="entry name" value="PROTEIN-GLUTAMINE GAMMA-GLUTAMYLTRANSFERASE"/>
    <property type="match status" value="1"/>
</dbReference>
<protein>
    <recommendedName>
        <fullName evidence="7">Transglutaminase domain-containing protein</fullName>
    </recommendedName>
</protein>